<dbReference type="PANTHER" id="PTHR33993:SF14">
    <property type="entry name" value="GB|AAF24581.1"/>
    <property type="match status" value="1"/>
</dbReference>
<dbReference type="SUPFAM" id="SSF54593">
    <property type="entry name" value="Glyoxalase/Bleomycin resistance protein/Dihydroxybiphenyl dioxygenase"/>
    <property type="match status" value="2"/>
</dbReference>
<feature type="domain" description="VOC" evidence="1">
    <location>
        <begin position="133"/>
        <end position="252"/>
    </location>
</feature>
<dbReference type="PROSITE" id="PS51819">
    <property type="entry name" value="VOC"/>
    <property type="match status" value="2"/>
</dbReference>
<dbReference type="InterPro" id="IPR041581">
    <property type="entry name" value="Glyoxalase_6"/>
</dbReference>
<dbReference type="OrthoDB" id="9793039at2"/>
<gene>
    <name evidence="2" type="ORF">D3M95_01870</name>
</gene>
<dbReference type="EMBL" id="QXJK01000002">
    <property type="protein sequence ID" value="RIX36077.1"/>
    <property type="molecule type" value="Genomic_DNA"/>
</dbReference>
<name>A0A418Q8P6_9CORY</name>
<dbReference type="PANTHER" id="PTHR33993">
    <property type="entry name" value="GLYOXALASE-RELATED"/>
    <property type="match status" value="1"/>
</dbReference>
<feature type="domain" description="VOC" evidence="1">
    <location>
        <begin position="10"/>
        <end position="119"/>
    </location>
</feature>
<dbReference type="Proteomes" id="UP000285278">
    <property type="component" value="Unassembled WGS sequence"/>
</dbReference>
<dbReference type="InterPro" id="IPR037523">
    <property type="entry name" value="VOC_core"/>
</dbReference>
<evidence type="ECO:0000259" key="1">
    <source>
        <dbReference type="PROSITE" id="PS51819"/>
    </source>
</evidence>
<comment type="caution">
    <text evidence="2">The sequence shown here is derived from an EMBL/GenBank/DDBJ whole genome shotgun (WGS) entry which is preliminary data.</text>
</comment>
<proteinExistence type="predicted"/>
<dbReference type="STRING" id="1451189.CFAL_00510"/>
<dbReference type="InterPro" id="IPR052164">
    <property type="entry name" value="Anthracycline_SecMetBiosynth"/>
</dbReference>
<dbReference type="InterPro" id="IPR029068">
    <property type="entry name" value="Glyas_Bleomycin-R_OHBP_Dase"/>
</dbReference>
<accession>A0A418Q8P6</accession>
<reference evidence="2 3" key="1">
    <citation type="submission" date="2018-09" db="EMBL/GenBank/DDBJ databases">
        <title>Optimization and identification of Corynebacterium falsenii FN1-14 from fish paste.</title>
        <authorList>
            <person name="Daroonpunt R."/>
            <person name="Tanasupawat S."/>
        </authorList>
    </citation>
    <scope>NUCLEOTIDE SEQUENCE [LARGE SCALE GENOMIC DNA]</scope>
    <source>
        <strain evidence="2 3">FN1-14</strain>
    </source>
</reference>
<organism evidence="2 3">
    <name type="scientific">Corynebacterium falsenii</name>
    <dbReference type="NCBI Taxonomy" id="108486"/>
    <lineage>
        <taxon>Bacteria</taxon>
        <taxon>Bacillati</taxon>
        <taxon>Actinomycetota</taxon>
        <taxon>Actinomycetes</taxon>
        <taxon>Mycobacteriales</taxon>
        <taxon>Corynebacteriaceae</taxon>
        <taxon>Corynebacterium</taxon>
    </lineage>
</organism>
<dbReference type="AlphaFoldDB" id="A0A418Q8P6"/>
<dbReference type="Pfam" id="PF18029">
    <property type="entry name" value="Glyoxalase_6"/>
    <property type="match status" value="1"/>
</dbReference>
<dbReference type="RefSeq" id="WP_025401789.1">
    <property type="nucleotide sequence ID" value="NZ_CBCRUA010000012.1"/>
</dbReference>
<evidence type="ECO:0000313" key="2">
    <source>
        <dbReference type="EMBL" id="RIX36077.1"/>
    </source>
</evidence>
<evidence type="ECO:0000313" key="3">
    <source>
        <dbReference type="Proteomes" id="UP000285278"/>
    </source>
</evidence>
<keyword evidence="3" id="KW-1185">Reference proteome</keyword>
<dbReference type="Gene3D" id="3.10.180.10">
    <property type="entry name" value="2,3-Dihydroxybiphenyl 1,2-Dioxygenase, domain 1"/>
    <property type="match status" value="2"/>
</dbReference>
<protein>
    <submittedName>
        <fullName evidence="2">VOC family protein</fullName>
    </submittedName>
</protein>
<sequence length="269" mass="28826">MPAMIAHPGMPVWQTLITRDLGQAKEFYGPLFGWEFRDDDPSYAVATKEGMPVAGIIANPDSPGTRWGLYFHAENVESAHEAALAVGGQSGLAPTPTDDGAVQSLLMDPTGAIASLRKGPDEQAIMAAGEPGTPVWFELAVTRNWDETLKFYHELCGFDVKLQGGGEGQRYATGDVEGSPVVGFWERVGNGHQQGEEVPGMWTISWGVSNLSEALEKVKNHGGLVLQVDNAGHEPAALIQDVAGAPLQLVEVPEFEPAEDDVHEPDLFA</sequence>